<keyword evidence="5" id="KW-1185">Reference proteome</keyword>
<dbReference type="InterPro" id="IPR033561">
    <property type="entry name" value="FBF1"/>
</dbReference>
<feature type="region of interest" description="Disordered" evidence="2">
    <location>
        <begin position="1"/>
        <end position="134"/>
    </location>
</feature>
<feature type="coiled-coil region" evidence="1">
    <location>
        <begin position="232"/>
        <end position="343"/>
    </location>
</feature>
<dbReference type="EMBL" id="CAEY01000677">
    <property type="status" value="NOT_ANNOTATED_CDS"/>
    <property type="molecule type" value="Genomic_DNA"/>
</dbReference>
<feature type="compositionally biased region" description="Polar residues" evidence="2">
    <location>
        <begin position="98"/>
        <end position="110"/>
    </location>
</feature>
<reference evidence="4" key="2">
    <citation type="submission" date="2015-06" db="UniProtKB">
        <authorList>
            <consortium name="EnsemblMetazoa"/>
        </authorList>
    </citation>
    <scope>IDENTIFICATION</scope>
</reference>
<evidence type="ECO:0000313" key="5">
    <source>
        <dbReference type="Proteomes" id="UP000015104"/>
    </source>
</evidence>
<reference evidence="5" key="1">
    <citation type="submission" date="2011-08" db="EMBL/GenBank/DDBJ databases">
        <authorList>
            <person name="Rombauts S."/>
        </authorList>
    </citation>
    <scope>NUCLEOTIDE SEQUENCE</scope>
    <source>
        <strain evidence="5">London</strain>
    </source>
</reference>
<dbReference type="PANTHER" id="PTHR33689">
    <property type="entry name" value="FAS-BINDING FACTOR 1"/>
    <property type="match status" value="1"/>
</dbReference>
<evidence type="ECO:0000256" key="1">
    <source>
        <dbReference type="SAM" id="Coils"/>
    </source>
</evidence>
<protein>
    <recommendedName>
        <fullName evidence="3">Fas-binding factor 1 C-terminal domain-containing protein</fullName>
    </recommendedName>
</protein>
<dbReference type="GO" id="GO:0097539">
    <property type="term" value="C:ciliary transition fiber"/>
    <property type="evidence" value="ECO:0007669"/>
    <property type="project" value="InterPro"/>
</dbReference>
<feature type="compositionally biased region" description="Polar residues" evidence="2">
    <location>
        <begin position="39"/>
        <end position="77"/>
    </location>
</feature>
<dbReference type="HOGENOM" id="CLU_384203_0_0_1"/>
<dbReference type="Proteomes" id="UP000015104">
    <property type="component" value="Unassembled WGS sequence"/>
</dbReference>
<dbReference type="GO" id="GO:0005814">
    <property type="term" value="C:centriole"/>
    <property type="evidence" value="ECO:0007669"/>
    <property type="project" value="TreeGrafter"/>
</dbReference>
<accession>T1KXC8</accession>
<evidence type="ECO:0000313" key="4">
    <source>
        <dbReference type="EnsemblMetazoa" id="tetur25g01920.1"/>
    </source>
</evidence>
<dbReference type="STRING" id="32264.T1KXC8"/>
<feature type="coiled-coil region" evidence="1">
    <location>
        <begin position="426"/>
        <end position="661"/>
    </location>
</feature>
<organism evidence="4 5">
    <name type="scientific">Tetranychus urticae</name>
    <name type="common">Two-spotted spider mite</name>
    <dbReference type="NCBI Taxonomy" id="32264"/>
    <lineage>
        <taxon>Eukaryota</taxon>
        <taxon>Metazoa</taxon>
        <taxon>Ecdysozoa</taxon>
        <taxon>Arthropoda</taxon>
        <taxon>Chelicerata</taxon>
        <taxon>Arachnida</taxon>
        <taxon>Acari</taxon>
        <taxon>Acariformes</taxon>
        <taxon>Trombidiformes</taxon>
        <taxon>Prostigmata</taxon>
        <taxon>Eleutherengona</taxon>
        <taxon>Raphignathae</taxon>
        <taxon>Tetranychoidea</taxon>
        <taxon>Tetranychidae</taxon>
        <taxon>Tetranychus</taxon>
    </lineage>
</organism>
<dbReference type="Pfam" id="PF21007">
    <property type="entry name" value="FBF1"/>
    <property type="match status" value="1"/>
</dbReference>
<sequence length="720" mass="83895">MSGRKSFLDELLAEEPSPRLDSAKKGKSVRFIDNDDRSQSISVPTRNNEGLSRPIVNQSESQKQDFSVNSSAGTSGSKSRRSDWLGLLEDNDEDLVSRVSSATSRQLNQLPSTSKPSTSVPSSDIKGQSEDTSWLDTGLAERRFKDRPNTEPQQLTKQVDNSWLDIKKQVTESKKAPESSPVGLEINESEFSDGKDEAVIMQPGSLLKIDPSQLTIAYATSQKDILILQAKVAILNMEKEHLTETINQLKDNHRSEISVLKTLNEQQLTMTIDVYKRQEEMLKEERDRRMDELKNQLETSERDREELRSRYNEKVEIIEKECKEEVERLKEMHKSLIKRLTEQHEIDLDRLRRIKGQEIESVHTLHEQSNSLESLVNKWIANADRMESLYKSLVTKEDELIKGKIDSLEAKDRQFNVIEENWTTLRRSVEREREANEEAKDKLMKLIEEQRKLIVNEQHQLNNERRTFDEEKQRFEKDKRQWEEEVAQIRDKLTRESNEISRENERLAEKSIDLEKRESSLVISQLEWKNEMTREKDNLARLTGEANEERKKLAKERSKAQEMYLNLQSEQQKLENKKILFDGEKEKLKQLAELIAQNANELENAGSISLKEKEEGLRAFEMAKKISDEVNSKEAKMERRAEQLIKEAVRIEVESKRIRQEWKMLQETKHSIVCNLCGNGLTRVKFKAREIPLVPSLNNDEAYYINQEDDEIDDRMILID</sequence>
<feature type="compositionally biased region" description="Low complexity" evidence="2">
    <location>
        <begin position="111"/>
        <end position="123"/>
    </location>
</feature>
<dbReference type="InterPro" id="IPR049390">
    <property type="entry name" value="FBF1_C"/>
</dbReference>
<dbReference type="GO" id="GO:0036064">
    <property type="term" value="C:ciliary basal body"/>
    <property type="evidence" value="ECO:0007669"/>
    <property type="project" value="TreeGrafter"/>
</dbReference>
<dbReference type="GO" id="GO:0090162">
    <property type="term" value="P:establishment of epithelial cell polarity"/>
    <property type="evidence" value="ECO:0007669"/>
    <property type="project" value="InterPro"/>
</dbReference>
<feature type="domain" description="Fas-binding factor 1 C-terminal" evidence="3">
    <location>
        <begin position="235"/>
        <end position="677"/>
    </location>
</feature>
<proteinExistence type="predicted"/>
<dbReference type="EnsemblMetazoa" id="tetur25g01920.1">
    <property type="protein sequence ID" value="tetur25g01920.1"/>
    <property type="gene ID" value="tetur25g01920"/>
</dbReference>
<name>T1KXC8_TETUR</name>
<dbReference type="AlphaFoldDB" id="T1KXC8"/>
<dbReference type="PANTHER" id="PTHR33689:SF1">
    <property type="entry name" value="FAS-BINDING FACTOR 1"/>
    <property type="match status" value="1"/>
</dbReference>
<keyword evidence="1" id="KW-0175">Coiled coil</keyword>
<evidence type="ECO:0000259" key="3">
    <source>
        <dbReference type="Pfam" id="PF21007"/>
    </source>
</evidence>
<feature type="compositionally biased region" description="Basic and acidic residues" evidence="2">
    <location>
        <begin position="16"/>
        <end position="38"/>
    </location>
</feature>
<dbReference type="GO" id="GO:0060271">
    <property type="term" value="P:cilium assembly"/>
    <property type="evidence" value="ECO:0007669"/>
    <property type="project" value="InterPro"/>
</dbReference>
<evidence type="ECO:0000256" key="2">
    <source>
        <dbReference type="SAM" id="MobiDB-lite"/>
    </source>
</evidence>